<accession>A0A1X0B1W8</accession>
<dbReference type="InterPro" id="IPR038232">
    <property type="entry name" value="PknH-like_Extracell_sf"/>
</dbReference>
<keyword evidence="2" id="KW-1133">Transmembrane helix</keyword>
<evidence type="ECO:0000256" key="2">
    <source>
        <dbReference type="SAM" id="Phobius"/>
    </source>
</evidence>
<dbReference type="InterPro" id="IPR026954">
    <property type="entry name" value="PknH-like_Extracell"/>
</dbReference>
<evidence type="ECO:0000313" key="5">
    <source>
        <dbReference type="Proteomes" id="UP000192448"/>
    </source>
</evidence>
<sequence>MTQGWGDPFGGAPFGQSPDGPPIISAPAHVPQSQPPRRSKTVVMLATVGGIATIAVAALVIWAVIPDSSSTPAAGPASTTTSAPTTPAAPALATAAQLPGLLLSLDEAKSATGATSTAYTVTDKQQFNASEGVATQPDNCRSALFTGAGEIFVNSGATATYSRSIVLPDPLTTTELGGVEERVVLYPNTSAATKQAATIENLWRGCVGLLTETLNHGKNWIKYQVDPLTRSPQDPSIVVLSSIVTDTPGVPNFRNVRVVAAKNNVLVDVAVFGGNFGDGPQRITAEILARIGGLT</sequence>
<dbReference type="Proteomes" id="UP000192448">
    <property type="component" value="Unassembled WGS sequence"/>
</dbReference>
<reference evidence="4 5" key="1">
    <citation type="submission" date="2017-02" db="EMBL/GenBank/DDBJ databases">
        <title>The new phylogeny of genus Mycobacterium.</title>
        <authorList>
            <person name="Tortoli E."/>
            <person name="Trovato A."/>
            <person name="Cirillo D.M."/>
        </authorList>
    </citation>
    <scope>NUCLEOTIDE SEQUENCE [LARGE SCALE GENOMIC DNA]</scope>
    <source>
        <strain evidence="4 5">RW6</strain>
    </source>
</reference>
<keyword evidence="2" id="KW-0812">Transmembrane</keyword>
<name>A0A1X0B1W8_9MYCO</name>
<keyword evidence="5" id="KW-1185">Reference proteome</keyword>
<keyword evidence="2" id="KW-0472">Membrane</keyword>
<dbReference type="AlphaFoldDB" id="A0A1X0B1W8"/>
<evidence type="ECO:0000259" key="3">
    <source>
        <dbReference type="Pfam" id="PF14032"/>
    </source>
</evidence>
<dbReference type="OrthoDB" id="4374883at2"/>
<gene>
    <name evidence="4" type="ORF">BST13_12220</name>
</gene>
<dbReference type="Pfam" id="PF14032">
    <property type="entry name" value="PknH_C"/>
    <property type="match status" value="1"/>
</dbReference>
<feature type="transmembrane region" description="Helical" evidence="2">
    <location>
        <begin position="42"/>
        <end position="65"/>
    </location>
</feature>
<comment type="caution">
    <text evidence="4">The sequence shown here is derived from an EMBL/GenBank/DDBJ whole genome shotgun (WGS) entry which is preliminary data.</text>
</comment>
<dbReference type="STRING" id="1927124.BST13_12220"/>
<proteinExistence type="predicted"/>
<protein>
    <recommendedName>
        <fullName evidence="3">PknH-like extracellular domain-containing protein</fullName>
    </recommendedName>
</protein>
<dbReference type="EMBL" id="MVHF01000009">
    <property type="protein sequence ID" value="ORA36307.1"/>
    <property type="molecule type" value="Genomic_DNA"/>
</dbReference>
<evidence type="ECO:0000256" key="1">
    <source>
        <dbReference type="SAM" id="MobiDB-lite"/>
    </source>
</evidence>
<feature type="region of interest" description="Disordered" evidence="1">
    <location>
        <begin position="1"/>
        <end position="37"/>
    </location>
</feature>
<feature type="domain" description="PknH-like extracellular" evidence="3">
    <location>
        <begin position="94"/>
        <end position="290"/>
    </location>
</feature>
<dbReference type="RefSeq" id="WP_083164139.1">
    <property type="nucleotide sequence ID" value="NZ_MVHF01000009.1"/>
</dbReference>
<evidence type="ECO:0000313" key="4">
    <source>
        <dbReference type="EMBL" id="ORA36307.1"/>
    </source>
</evidence>
<organism evidence="4 5">
    <name type="scientific">Mycobacterium aquaticum</name>
    <dbReference type="NCBI Taxonomy" id="1927124"/>
    <lineage>
        <taxon>Bacteria</taxon>
        <taxon>Bacillati</taxon>
        <taxon>Actinomycetota</taxon>
        <taxon>Actinomycetes</taxon>
        <taxon>Mycobacteriales</taxon>
        <taxon>Mycobacteriaceae</taxon>
        <taxon>Mycobacterium</taxon>
    </lineage>
</organism>
<dbReference type="Gene3D" id="3.40.1000.70">
    <property type="entry name" value="PknH-like extracellular domain"/>
    <property type="match status" value="1"/>
</dbReference>